<reference evidence="3 4" key="1">
    <citation type="submission" date="2019-01" db="EMBL/GenBank/DDBJ databases">
        <title>Sequencing of cultivated peanut Arachis hypogaea provides insights into genome evolution and oil improvement.</title>
        <authorList>
            <person name="Chen X."/>
        </authorList>
    </citation>
    <scope>NUCLEOTIDE SEQUENCE [LARGE SCALE GENOMIC DNA]</scope>
    <source>
        <strain evidence="4">cv. Fuhuasheng</strain>
        <tissue evidence="3">Leaves</tissue>
    </source>
</reference>
<evidence type="ECO:0000313" key="3">
    <source>
        <dbReference type="EMBL" id="RYR19809.1"/>
    </source>
</evidence>
<dbReference type="Proteomes" id="UP000289738">
    <property type="component" value="Chromosome B03"/>
</dbReference>
<accession>A0A445A053</accession>
<sequence length="254" mass="29789">MGGIIQQASLLDNFSMQMYLPDRHKPIDAALNANESGWKPLYAFQALCIRHIAANFMTHFKNKDLKKTYSKFAHYFGHLRGENVKIINWLEEMPCSQWTLYADEGRRFGQMTSNIIECINVVMKSLSTYFRLGELFARKGLEAQAQPQVGFEFSQMLMKGIKFNSKHVNIINVYQFDQSKSTFTVEELTVLESRKQNYQVLLNEGKCNCDYGYLQALHIPCRHRFVHPMYRMDTIFNVYREKFRPIGHEDEWPS</sequence>
<evidence type="ECO:0000259" key="2">
    <source>
        <dbReference type="PROSITE" id="PS50966"/>
    </source>
</evidence>
<organism evidence="3 4">
    <name type="scientific">Arachis hypogaea</name>
    <name type="common">Peanut</name>
    <dbReference type="NCBI Taxonomy" id="3818"/>
    <lineage>
        <taxon>Eukaryota</taxon>
        <taxon>Viridiplantae</taxon>
        <taxon>Streptophyta</taxon>
        <taxon>Embryophyta</taxon>
        <taxon>Tracheophyta</taxon>
        <taxon>Spermatophyta</taxon>
        <taxon>Magnoliopsida</taxon>
        <taxon>eudicotyledons</taxon>
        <taxon>Gunneridae</taxon>
        <taxon>Pentapetalae</taxon>
        <taxon>rosids</taxon>
        <taxon>fabids</taxon>
        <taxon>Fabales</taxon>
        <taxon>Fabaceae</taxon>
        <taxon>Papilionoideae</taxon>
        <taxon>50 kb inversion clade</taxon>
        <taxon>dalbergioids sensu lato</taxon>
        <taxon>Dalbergieae</taxon>
        <taxon>Pterocarpus clade</taxon>
        <taxon>Arachis</taxon>
    </lineage>
</organism>
<name>A0A445A053_ARAHY</name>
<keyword evidence="1" id="KW-0479">Metal-binding</keyword>
<proteinExistence type="predicted"/>
<protein>
    <recommendedName>
        <fullName evidence="2">SWIM-type domain-containing protein</fullName>
    </recommendedName>
</protein>
<feature type="domain" description="SWIM-type" evidence="2">
    <location>
        <begin position="198"/>
        <end position="232"/>
    </location>
</feature>
<evidence type="ECO:0000256" key="1">
    <source>
        <dbReference type="PROSITE-ProRule" id="PRU00325"/>
    </source>
</evidence>
<keyword evidence="1" id="KW-0862">Zinc</keyword>
<keyword evidence="1" id="KW-0863">Zinc-finger</keyword>
<dbReference type="EMBL" id="SDMP01000013">
    <property type="protein sequence ID" value="RYR19809.1"/>
    <property type="molecule type" value="Genomic_DNA"/>
</dbReference>
<dbReference type="GO" id="GO:0008270">
    <property type="term" value="F:zinc ion binding"/>
    <property type="evidence" value="ECO:0007669"/>
    <property type="project" value="UniProtKB-KW"/>
</dbReference>
<gene>
    <name evidence="3" type="ORF">Ahy_B03g064706</name>
</gene>
<dbReference type="AlphaFoldDB" id="A0A445A053"/>
<comment type="caution">
    <text evidence="3">The sequence shown here is derived from an EMBL/GenBank/DDBJ whole genome shotgun (WGS) entry which is preliminary data.</text>
</comment>
<evidence type="ECO:0000313" key="4">
    <source>
        <dbReference type="Proteomes" id="UP000289738"/>
    </source>
</evidence>
<dbReference type="InterPro" id="IPR007527">
    <property type="entry name" value="Znf_SWIM"/>
</dbReference>
<dbReference type="PROSITE" id="PS50966">
    <property type="entry name" value="ZF_SWIM"/>
    <property type="match status" value="1"/>
</dbReference>
<keyword evidence="4" id="KW-1185">Reference proteome</keyword>